<organism evidence="2 3">
    <name type="scientific">Kribbella orskensis</name>
    <dbReference type="NCBI Taxonomy" id="2512216"/>
    <lineage>
        <taxon>Bacteria</taxon>
        <taxon>Bacillati</taxon>
        <taxon>Actinomycetota</taxon>
        <taxon>Actinomycetes</taxon>
        <taxon>Propionibacteriales</taxon>
        <taxon>Kribbellaceae</taxon>
        <taxon>Kribbella</taxon>
    </lineage>
</organism>
<keyword evidence="1" id="KW-1133">Transmembrane helix</keyword>
<accession>A0ABY2BS10</accession>
<proteinExistence type="predicted"/>
<reference evidence="2 3" key="1">
    <citation type="journal article" date="2015" name="Stand. Genomic Sci.">
        <title>Genomic Encyclopedia of Bacterial and Archaeal Type Strains, Phase III: the genomes of soil and plant-associated and newly described type strains.</title>
        <authorList>
            <person name="Whitman W.B."/>
            <person name="Woyke T."/>
            <person name="Klenk H.P."/>
            <person name="Zhou Y."/>
            <person name="Lilburn T.G."/>
            <person name="Beck B.J."/>
            <person name="De Vos P."/>
            <person name="Vandamme P."/>
            <person name="Eisen J.A."/>
            <person name="Garrity G."/>
            <person name="Hugenholtz P."/>
            <person name="Kyrpides N.C."/>
        </authorList>
    </citation>
    <scope>NUCLEOTIDE SEQUENCE [LARGE SCALE GENOMIC DNA]</scope>
    <source>
        <strain evidence="2 3">VKM Ac-2538</strain>
    </source>
</reference>
<evidence type="ECO:0000256" key="1">
    <source>
        <dbReference type="SAM" id="Phobius"/>
    </source>
</evidence>
<sequence>MKSVSPRLRAGIAGVACLVIAIAAALAVDSRLDRHWVLRGITLLLALGCVAVLADRSGRKARPIIGFVGVLMFGLVFPVTSTTWATPPEIDFALVVADDATAAATTDARSVVSVEDVRAAAEARGGAVGSLKTDRTPEVRGADAYPLIVRPKKDQGRPWACLSFSNGTQAKIRAC</sequence>
<feature type="transmembrane region" description="Helical" evidence="1">
    <location>
        <begin position="66"/>
        <end position="85"/>
    </location>
</feature>
<comment type="caution">
    <text evidence="2">The sequence shown here is derived from an EMBL/GenBank/DDBJ whole genome shotgun (WGS) entry which is preliminary data.</text>
</comment>
<name>A0ABY2BS10_9ACTN</name>
<evidence type="ECO:0000313" key="3">
    <source>
        <dbReference type="Proteomes" id="UP000295818"/>
    </source>
</evidence>
<dbReference type="RefSeq" id="WP_199239676.1">
    <property type="nucleotide sequence ID" value="NZ_SLWM01000002.1"/>
</dbReference>
<dbReference type="EMBL" id="SLWM01000002">
    <property type="protein sequence ID" value="TCO29685.1"/>
    <property type="molecule type" value="Genomic_DNA"/>
</dbReference>
<keyword evidence="1" id="KW-0812">Transmembrane</keyword>
<keyword evidence="3" id="KW-1185">Reference proteome</keyword>
<feature type="transmembrane region" description="Helical" evidence="1">
    <location>
        <begin position="37"/>
        <end position="54"/>
    </location>
</feature>
<dbReference type="Proteomes" id="UP000295818">
    <property type="component" value="Unassembled WGS sequence"/>
</dbReference>
<evidence type="ECO:0000313" key="2">
    <source>
        <dbReference type="EMBL" id="TCO29685.1"/>
    </source>
</evidence>
<keyword evidence="1" id="KW-0472">Membrane</keyword>
<gene>
    <name evidence="2" type="ORF">EV644_102405</name>
</gene>
<protein>
    <submittedName>
        <fullName evidence="2">Uncharacterized protein</fullName>
    </submittedName>
</protein>